<feature type="transmembrane region" description="Helical" evidence="7">
    <location>
        <begin position="532"/>
        <end position="551"/>
    </location>
</feature>
<feature type="transmembrane region" description="Helical" evidence="7">
    <location>
        <begin position="20"/>
        <end position="38"/>
    </location>
</feature>
<comment type="subcellular location">
    <subcellularLocation>
        <location evidence="1">Membrane</location>
        <topology evidence="1">Multi-pass membrane protein</topology>
    </subcellularLocation>
</comment>
<feature type="transmembrane region" description="Helical" evidence="7">
    <location>
        <begin position="799"/>
        <end position="817"/>
    </location>
</feature>
<gene>
    <name evidence="9" type="ORF">D2E25_1634</name>
</gene>
<feature type="transmembrane region" description="Helical" evidence="7">
    <location>
        <begin position="630"/>
        <end position="649"/>
    </location>
</feature>
<dbReference type="RefSeq" id="WP_125981714.1">
    <property type="nucleotide sequence ID" value="NZ_QXGL01000005.1"/>
</dbReference>
<dbReference type="Proteomes" id="UP000287533">
    <property type="component" value="Unassembled WGS sequence"/>
</dbReference>
<evidence type="ECO:0000256" key="4">
    <source>
        <dbReference type="ARBA" id="ARBA00023136"/>
    </source>
</evidence>
<organism evidence="9 10">
    <name type="scientific">Bifidobacterium goeldii</name>
    <dbReference type="NCBI Taxonomy" id="2306975"/>
    <lineage>
        <taxon>Bacteria</taxon>
        <taxon>Bacillati</taxon>
        <taxon>Actinomycetota</taxon>
        <taxon>Actinomycetes</taxon>
        <taxon>Bifidobacteriales</taxon>
        <taxon>Bifidobacteriaceae</taxon>
        <taxon>Bifidobacterium</taxon>
    </lineage>
</organism>
<dbReference type="NCBIfam" id="TIGR03061">
    <property type="entry name" value="pip_yhgE_Nterm"/>
    <property type="match status" value="1"/>
</dbReference>
<comment type="caution">
    <text evidence="9">The sequence shown here is derived from an EMBL/GenBank/DDBJ whole genome shotgun (WGS) entry which is preliminary data.</text>
</comment>
<evidence type="ECO:0000256" key="5">
    <source>
        <dbReference type="SAM" id="Coils"/>
    </source>
</evidence>
<reference evidence="9 10" key="1">
    <citation type="submission" date="2018-09" db="EMBL/GenBank/DDBJ databases">
        <title>Characterization of the phylogenetic diversity of five novel species belonging to the genus Bifidobacterium.</title>
        <authorList>
            <person name="Lugli G.A."/>
            <person name="Duranti S."/>
            <person name="Milani C."/>
        </authorList>
    </citation>
    <scope>NUCLEOTIDE SEQUENCE [LARGE SCALE GENOMIC DNA]</scope>
    <source>
        <strain evidence="9 10">2034B</strain>
    </source>
</reference>
<evidence type="ECO:0000313" key="10">
    <source>
        <dbReference type="Proteomes" id="UP000287533"/>
    </source>
</evidence>
<dbReference type="GO" id="GO:0140359">
    <property type="term" value="F:ABC-type transporter activity"/>
    <property type="evidence" value="ECO:0007669"/>
    <property type="project" value="InterPro"/>
</dbReference>
<dbReference type="PANTHER" id="PTHR43077:SF10">
    <property type="entry name" value="TRANSPORT PERMEASE PROTEIN"/>
    <property type="match status" value="1"/>
</dbReference>
<evidence type="ECO:0000256" key="6">
    <source>
        <dbReference type="SAM" id="MobiDB-lite"/>
    </source>
</evidence>
<feature type="domain" description="ABC-2 type transporter transmembrane" evidence="8">
    <location>
        <begin position="30"/>
        <end position="162"/>
    </location>
</feature>
<keyword evidence="3 7" id="KW-1133">Transmembrane helix</keyword>
<evidence type="ECO:0000256" key="7">
    <source>
        <dbReference type="SAM" id="Phobius"/>
    </source>
</evidence>
<evidence type="ECO:0000256" key="2">
    <source>
        <dbReference type="ARBA" id="ARBA00022692"/>
    </source>
</evidence>
<keyword evidence="2 7" id="KW-0812">Transmembrane</keyword>
<feature type="transmembrane region" description="Helical" evidence="7">
    <location>
        <begin position="691"/>
        <end position="709"/>
    </location>
</feature>
<dbReference type="InterPro" id="IPR051328">
    <property type="entry name" value="T7SS_ABC-Transporter"/>
</dbReference>
<dbReference type="AlphaFoldDB" id="A0A430FHF2"/>
<dbReference type="InterPro" id="IPR013525">
    <property type="entry name" value="ABC2_TM"/>
</dbReference>
<evidence type="ECO:0000313" key="9">
    <source>
        <dbReference type="EMBL" id="RSX52221.1"/>
    </source>
</evidence>
<accession>A0A430FHF2</accession>
<keyword evidence="10" id="KW-1185">Reference proteome</keyword>
<name>A0A430FHF2_9BIFI</name>
<dbReference type="PANTHER" id="PTHR43077">
    <property type="entry name" value="TRANSPORT PERMEASE YVFS-RELATED"/>
    <property type="match status" value="1"/>
</dbReference>
<feature type="transmembrane region" description="Helical" evidence="7">
    <location>
        <begin position="771"/>
        <end position="793"/>
    </location>
</feature>
<keyword evidence="4 7" id="KW-0472">Membrane</keyword>
<dbReference type="NCBIfam" id="TIGR03062">
    <property type="entry name" value="pip_yhgE_Cterm"/>
    <property type="match status" value="1"/>
</dbReference>
<evidence type="ECO:0000256" key="1">
    <source>
        <dbReference type="ARBA" id="ARBA00004141"/>
    </source>
</evidence>
<evidence type="ECO:0000259" key="8">
    <source>
        <dbReference type="Pfam" id="PF12698"/>
    </source>
</evidence>
<feature type="coiled-coil region" evidence="5">
    <location>
        <begin position="196"/>
        <end position="247"/>
    </location>
</feature>
<dbReference type="InterPro" id="IPR017500">
    <property type="entry name" value="Phage_infect_YhgE_N"/>
</dbReference>
<dbReference type="Pfam" id="PF12698">
    <property type="entry name" value="ABC2_membrane_3"/>
    <property type="match status" value="2"/>
</dbReference>
<feature type="transmembrane region" description="Helical" evidence="7">
    <location>
        <begin position="571"/>
        <end position="594"/>
    </location>
</feature>
<dbReference type="InterPro" id="IPR017501">
    <property type="entry name" value="Phage_infect_YhgE_C"/>
</dbReference>
<dbReference type="GO" id="GO:0016020">
    <property type="term" value="C:membrane"/>
    <property type="evidence" value="ECO:0007669"/>
    <property type="project" value="UniProtKB-SubCell"/>
</dbReference>
<dbReference type="Gene3D" id="3.40.1710.10">
    <property type="entry name" value="abc type-2 transporter like domain"/>
    <property type="match status" value="1"/>
</dbReference>
<feature type="region of interest" description="Disordered" evidence="6">
    <location>
        <begin position="869"/>
        <end position="896"/>
    </location>
</feature>
<evidence type="ECO:0000256" key="3">
    <source>
        <dbReference type="ARBA" id="ARBA00022989"/>
    </source>
</evidence>
<keyword evidence="5" id="KW-0175">Coiled coil</keyword>
<dbReference type="OrthoDB" id="9811483at2"/>
<feature type="domain" description="ABC-2 type transporter transmembrane" evidence="8">
    <location>
        <begin position="463"/>
        <end position="702"/>
    </location>
</feature>
<feature type="transmembrane region" description="Helical" evidence="7">
    <location>
        <begin position="600"/>
        <end position="623"/>
    </location>
</feature>
<proteinExistence type="predicted"/>
<dbReference type="EMBL" id="QXGL01000005">
    <property type="protein sequence ID" value="RSX52221.1"/>
    <property type="molecule type" value="Genomic_DNA"/>
</dbReference>
<sequence length="896" mass="96544">MSTIWRIFTRDLLRILRNPVAVVVTLGVALIPSLYAWFNILANWDPYSSTGNLQVAVSNEDRGTSSDLVGRLDAGAQVVTELKKNDALGWQFVDSDTAVQGVQSGEYYAAIVLPKDFSESLVNSVTGSAKRPSIKYYVNEKKNAIAPKITDTGATTIDSQINSTFVATVGKTLASAVSQAGGKLDTELDGTQSNVVKNLNDTVSKIEKTRSSLKELQGTLDQANSTIKDSRATVATLNKQVAAAQKATDESKTLLVHAQGSAQSFSSTLAGALDDGSAQLSAIGVNVNNAAGTATDSFNTAQESVDTVTSSLQQQINAATTLSSDLKTAMNEAGIDSSTPEGKRIWDEINRLDTTISDQQTKLNTFHDESTKFIDSGKDATSNLAGASSTIVSGGIATLTNTRSTLTGSITPNLTDGLASFAALTGTASGTLTTLSATLNQSDSLFDQLATTLADAKTTVGQTASSLSDLQNDIESVRDDIAALDSSAVYQKIAQTLNIDASSVADFMGSPVKLTTKTVYPVDNYGSSVTPFYTNLALWVGGFVLIAIYKLEVDREHIHDMTATQAYLGRWLLFVAVGFLQALIAGVGDLVLGIQCEHPLLFLLACLFCSFVYVNIIYALAIAFRHIGKAVAVILVIIQIPGASGLYPIELMPDFFRELHPWLPFTYGINAMRGPIAGMYGGQYWSDMGHLALYLPAALFVGLIVRRYALNLNALFDRRLAETDLMITEKNAMVNERISFSALLSQFEGTSELRKVVKHRAHRFFGRYPRLIRSGLILLAVLPFIFLVLLFVIPNKSAMLSAWIASIIIIDAYLIIVEYMRDNYARQLGLSAMSADDFRDAVLHGYQHRRLTFGPHDARHAAPVTGVEGMAGTGAESTDDSRSISPRSSQRKEDAR</sequence>
<protein>
    <submittedName>
        <fullName evidence="9">ABC transporter</fullName>
    </submittedName>
</protein>